<reference evidence="2 3" key="1">
    <citation type="submission" date="2019-02" db="EMBL/GenBank/DDBJ databases">
        <title>Deep-cultivation of Planctomycetes and their phenomic and genomic characterization uncovers novel biology.</title>
        <authorList>
            <person name="Wiegand S."/>
            <person name="Jogler M."/>
            <person name="Boedeker C."/>
            <person name="Pinto D."/>
            <person name="Vollmers J."/>
            <person name="Rivas-Marin E."/>
            <person name="Kohn T."/>
            <person name="Peeters S.H."/>
            <person name="Heuer A."/>
            <person name="Rast P."/>
            <person name="Oberbeckmann S."/>
            <person name="Bunk B."/>
            <person name="Jeske O."/>
            <person name="Meyerdierks A."/>
            <person name="Storesund J.E."/>
            <person name="Kallscheuer N."/>
            <person name="Luecker S."/>
            <person name="Lage O.M."/>
            <person name="Pohl T."/>
            <person name="Merkel B.J."/>
            <person name="Hornburger P."/>
            <person name="Mueller R.-W."/>
            <person name="Bruemmer F."/>
            <person name="Labrenz M."/>
            <person name="Spormann A.M."/>
            <person name="Op Den Camp H."/>
            <person name="Overmann J."/>
            <person name="Amann R."/>
            <person name="Jetten M.S.M."/>
            <person name="Mascher T."/>
            <person name="Medema M.H."/>
            <person name="Devos D.P."/>
            <person name="Kaster A.-K."/>
            <person name="Ovreas L."/>
            <person name="Rohde M."/>
            <person name="Galperin M.Y."/>
            <person name="Jogler C."/>
        </authorList>
    </citation>
    <scope>NUCLEOTIDE SEQUENCE [LARGE SCALE GENOMIC DNA]</scope>
    <source>
        <strain evidence="2 3">Q31b</strain>
    </source>
</reference>
<dbReference type="InterPro" id="IPR011335">
    <property type="entry name" value="Restrct_endonuc-II-like"/>
</dbReference>
<gene>
    <name evidence="2" type="ORF">Q31b_21900</name>
</gene>
<comment type="caution">
    <text evidence="2">The sequence shown here is derived from an EMBL/GenBank/DDBJ whole genome shotgun (WGS) entry which is preliminary data.</text>
</comment>
<dbReference type="OrthoDB" id="9789502at2"/>
<dbReference type="CDD" id="cd06260">
    <property type="entry name" value="DUF820-like"/>
    <property type="match status" value="1"/>
</dbReference>
<evidence type="ECO:0000259" key="1">
    <source>
        <dbReference type="Pfam" id="PF05685"/>
    </source>
</evidence>
<evidence type="ECO:0000313" key="2">
    <source>
        <dbReference type="EMBL" id="TWU43152.1"/>
    </source>
</evidence>
<dbReference type="Pfam" id="PF05685">
    <property type="entry name" value="Uma2"/>
    <property type="match status" value="1"/>
</dbReference>
<dbReference type="EMBL" id="SJPY01000003">
    <property type="protein sequence ID" value="TWU43152.1"/>
    <property type="molecule type" value="Genomic_DNA"/>
</dbReference>
<dbReference type="PANTHER" id="PTHR35400:SF3">
    <property type="entry name" value="SLL1072 PROTEIN"/>
    <property type="match status" value="1"/>
</dbReference>
<feature type="domain" description="Putative restriction endonuclease" evidence="1">
    <location>
        <begin position="17"/>
        <end position="83"/>
    </location>
</feature>
<dbReference type="PANTHER" id="PTHR35400">
    <property type="entry name" value="SLR1083 PROTEIN"/>
    <property type="match status" value="1"/>
</dbReference>
<name>A0A5C6E2J8_9BACT</name>
<accession>A0A5C6E2J8</accession>
<dbReference type="SUPFAM" id="SSF52980">
    <property type="entry name" value="Restriction endonuclease-like"/>
    <property type="match status" value="1"/>
</dbReference>
<evidence type="ECO:0000313" key="3">
    <source>
        <dbReference type="Proteomes" id="UP000315471"/>
    </source>
</evidence>
<sequence>MNDSATMDDQHPSGEGTLLAIEVSDSSLRSDRIKKADLYAEAGIQEHWVVDVQVPCNHILREVAADGHYGWQRTANGGDNVSPIAKPDATFNVAGLFGVCSTSRHLARLG</sequence>
<organism evidence="2 3">
    <name type="scientific">Novipirellula aureliae</name>
    <dbReference type="NCBI Taxonomy" id="2527966"/>
    <lineage>
        <taxon>Bacteria</taxon>
        <taxon>Pseudomonadati</taxon>
        <taxon>Planctomycetota</taxon>
        <taxon>Planctomycetia</taxon>
        <taxon>Pirellulales</taxon>
        <taxon>Pirellulaceae</taxon>
        <taxon>Novipirellula</taxon>
    </lineage>
</organism>
<dbReference type="Proteomes" id="UP000315471">
    <property type="component" value="Unassembled WGS sequence"/>
</dbReference>
<dbReference type="Gene3D" id="3.90.1570.10">
    <property type="entry name" value="tt1808, chain A"/>
    <property type="match status" value="1"/>
</dbReference>
<dbReference type="RefSeq" id="WP_146599629.1">
    <property type="nucleotide sequence ID" value="NZ_SJPY01000003.1"/>
</dbReference>
<keyword evidence="3" id="KW-1185">Reference proteome</keyword>
<dbReference type="AlphaFoldDB" id="A0A5C6E2J8"/>
<proteinExistence type="predicted"/>
<dbReference type="InterPro" id="IPR008538">
    <property type="entry name" value="Uma2"/>
</dbReference>
<protein>
    <recommendedName>
        <fullName evidence="1">Putative restriction endonuclease domain-containing protein</fullName>
    </recommendedName>
</protein>
<dbReference type="InterPro" id="IPR012296">
    <property type="entry name" value="Nuclease_put_TT1808"/>
</dbReference>